<dbReference type="InterPro" id="IPR015064">
    <property type="entry name" value="Sda"/>
</dbReference>
<dbReference type="Pfam" id="PF08970">
    <property type="entry name" value="Sda"/>
    <property type="match status" value="1"/>
</dbReference>
<dbReference type="Proteomes" id="UP000027142">
    <property type="component" value="Chromosome"/>
</dbReference>
<dbReference type="InterPro" id="IPR036916">
    <property type="entry name" value="Sda_sf"/>
</dbReference>
<gene>
    <name evidence="1" type="ORF">BleG1_1440</name>
</gene>
<dbReference type="PATRIC" id="fig|1246626.3.peg.1429"/>
<dbReference type="HOGENOM" id="CLU_197451_0_1_9"/>
<dbReference type="AlphaFoldDB" id="A0A060M0F5"/>
<dbReference type="OrthoDB" id="2933732at2"/>
<dbReference type="EMBL" id="CP003923">
    <property type="protein sequence ID" value="AIC94023.1"/>
    <property type="molecule type" value="Genomic_DNA"/>
</dbReference>
<sequence length="46" mass="5585">MEQLSDELLIETYRKALDLNLNQDFIDLIYKELYKRSLHDRVKLTS</sequence>
<protein>
    <submittedName>
        <fullName evidence="1">Sporulation inhibitor</fullName>
    </submittedName>
</protein>
<organism evidence="1 2">
    <name type="scientific">Shouchella lehensis G1</name>
    <dbReference type="NCBI Taxonomy" id="1246626"/>
    <lineage>
        <taxon>Bacteria</taxon>
        <taxon>Bacillati</taxon>
        <taxon>Bacillota</taxon>
        <taxon>Bacilli</taxon>
        <taxon>Bacillales</taxon>
        <taxon>Bacillaceae</taxon>
        <taxon>Shouchella</taxon>
    </lineage>
</organism>
<dbReference type="KEGG" id="ble:BleG1_1440"/>
<proteinExistence type="predicted"/>
<name>A0A060M0F5_9BACI</name>
<evidence type="ECO:0000313" key="2">
    <source>
        <dbReference type="Proteomes" id="UP000027142"/>
    </source>
</evidence>
<reference evidence="1 2" key="1">
    <citation type="journal article" date="2014" name="Gene">
        <title>A comparative genomic analysis of the alkalitolerant soil bacterium Bacillus lehensis G1.</title>
        <authorList>
            <person name="Noor Y.M."/>
            <person name="Samsulrizal N.H."/>
            <person name="Jema'on N.A."/>
            <person name="Low K.O."/>
            <person name="Ramli A.N."/>
            <person name="Alias N.I."/>
            <person name="Damis S.I."/>
            <person name="Fuzi S.F."/>
            <person name="Isa M.N."/>
            <person name="Murad A.M."/>
            <person name="Raih M.F."/>
            <person name="Bakar F.D."/>
            <person name="Najimudin N."/>
            <person name="Mahadi N.M."/>
            <person name="Illias R.M."/>
        </authorList>
    </citation>
    <scope>NUCLEOTIDE SEQUENCE [LARGE SCALE GENOMIC DNA]</scope>
    <source>
        <strain evidence="1 2">G1</strain>
    </source>
</reference>
<dbReference type="Gene3D" id="1.10.287.1100">
    <property type="entry name" value="Sporulation inhibitor A"/>
    <property type="match status" value="1"/>
</dbReference>
<accession>A0A060M0F5</accession>
<evidence type="ECO:0000313" key="1">
    <source>
        <dbReference type="EMBL" id="AIC94023.1"/>
    </source>
</evidence>
<dbReference type="STRING" id="1246626.BleG1_1440"/>
<dbReference type="SUPFAM" id="SSF100985">
    <property type="entry name" value="Sporulation inhibitor Sda"/>
    <property type="match status" value="1"/>
</dbReference>
<dbReference type="RefSeq" id="WP_060705125.1">
    <property type="nucleotide sequence ID" value="NZ_CP003923.1"/>
</dbReference>
<keyword evidence="2" id="KW-1185">Reference proteome</keyword>